<proteinExistence type="predicted"/>
<name>A0A5K1JZM1_9APHY</name>
<gene>
    <name evidence="2" type="primary">Q5HFZ4</name>
</gene>
<feature type="chain" id="PRO_5023823903" evidence="1">
    <location>
        <begin position="22"/>
        <end position="126"/>
    </location>
</feature>
<sequence length="126" mass="13177">MHFSALVVTALSAALVGSVEAVFTGQATAFTGLAPIKSATCDGIYYTQENYVVKLSSQNTTPCNATIAVVNPEFGTGIYGVLVVDSCTDCGENDVVLSALAFADYGGLLSLQDSSFSVEWYVETEP</sequence>
<evidence type="ECO:0000256" key="1">
    <source>
        <dbReference type="SAM" id="SignalP"/>
    </source>
</evidence>
<evidence type="ECO:0000313" key="2">
    <source>
        <dbReference type="EMBL" id="VWO98431.1"/>
    </source>
</evidence>
<keyword evidence="1" id="KW-0732">Signal</keyword>
<protein>
    <submittedName>
        <fullName evidence="2">Conserved virulence factor C</fullName>
    </submittedName>
</protein>
<dbReference type="AlphaFoldDB" id="A0A5K1JZM1"/>
<dbReference type="EMBL" id="LR726938">
    <property type="protein sequence ID" value="VWO98431.1"/>
    <property type="molecule type" value="Genomic_DNA"/>
</dbReference>
<dbReference type="CDD" id="cd22191">
    <property type="entry name" value="DPBB_RlpA_EXP_N-like"/>
    <property type="match status" value="1"/>
</dbReference>
<organism evidence="2">
    <name type="scientific">Ganoderma boninense</name>
    <dbReference type="NCBI Taxonomy" id="34458"/>
    <lineage>
        <taxon>Eukaryota</taxon>
        <taxon>Fungi</taxon>
        <taxon>Dikarya</taxon>
        <taxon>Basidiomycota</taxon>
        <taxon>Agaricomycotina</taxon>
        <taxon>Agaricomycetes</taxon>
        <taxon>Polyporales</taxon>
        <taxon>Polyporaceae</taxon>
        <taxon>Ganoderma</taxon>
    </lineage>
</organism>
<accession>A0A5K1JZM1</accession>
<feature type="signal peptide" evidence="1">
    <location>
        <begin position="1"/>
        <end position="21"/>
    </location>
</feature>
<dbReference type="InterPro" id="IPR036908">
    <property type="entry name" value="RlpA-like_sf"/>
</dbReference>
<dbReference type="Gene3D" id="2.40.40.10">
    <property type="entry name" value="RlpA-like domain"/>
    <property type="match status" value="1"/>
</dbReference>
<reference evidence="2" key="1">
    <citation type="submission" date="2019-10" db="EMBL/GenBank/DDBJ databases">
        <authorList>
            <person name="Nor Muhammad N."/>
        </authorList>
    </citation>
    <scope>NUCLEOTIDE SEQUENCE</scope>
</reference>